<evidence type="ECO:0000313" key="2">
    <source>
        <dbReference type="EMBL" id="KAK9114404.1"/>
    </source>
</evidence>
<keyword evidence="3" id="KW-1185">Reference proteome</keyword>
<feature type="compositionally biased region" description="Low complexity" evidence="1">
    <location>
        <begin position="17"/>
        <end position="32"/>
    </location>
</feature>
<organism evidence="2 3">
    <name type="scientific">Stephania yunnanensis</name>
    <dbReference type="NCBI Taxonomy" id="152371"/>
    <lineage>
        <taxon>Eukaryota</taxon>
        <taxon>Viridiplantae</taxon>
        <taxon>Streptophyta</taxon>
        <taxon>Embryophyta</taxon>
        <taxon>Tracheophyta</taxon>
        <taxon>Spermatophyta</taxon>
        <taxon>Magnoliopsida</taxon>
        <taxon>Ranunculales</taxon>
        <taxon>Menispermaceae</taxon>
        <taxon>Menispermoideae</taxon>
        <taxon>Cissampelideae</taxon>
        <taxon>Stephania</taxon>
    </lineage>
</organism>
<reference evidence="2 3" key="1">
    <citation type="submission" date="2024-01" db="EMBL/GenBank/DDBJ databases">
        <title>Genome assemblies of Stephania.</title>
        <authorList>
            <person name="Yang L."/>
        </authorList>
    </citation>
    <scope>NUCLEOTIDE SEQUENCE [LARGE SCALE GENOMIC DNA]</scope>
    <source>
        <strain evidence="2">YNDBR</strain>
        <tissue evidence="2">Leaf</tissue>
    </source>
</reference>
<feature type="region of interest" description="Disordered" evidence="1">
    <location>
        <begin position="1"/>
        <end position="56"/>
    </location>
</feature>
<accession>A0AAP0IF74</accession>
<gene>
    <name evidence="2" type="ORF">Syun_021201</name>
</gene>
<comment type="caution">
    <text evidence="2">The sequence shown here is derived from an EMBL/GenBank/DDBJ whole genome shotgun (WGS) entry which is preliminary data.</text>
</comment>
<evidence type="ECO:0000256" key="1">
    <source>
        <dbReference type="SAM" id="MobiDB-lite"/>
    </source>
</evidence>
<proteinExistence type="predicted"/>
<sequence length="115" mass="11966">MDGAGLSQPQPPPPPYDQQQQPQTDPADPPQQGDNVEGLSSKDNKGTSSSLEDDSCIMVAEHELEIQESKGSASRVAIEAIGDGLTVAATGDFPIATVGTVGERNCWGICSKSIL</sequence>
<dbReference type="EMBL" id="JBBNAF010000009">
    <property type="protein sequence ID" value="KAK9114404.1"/>
    <property type="molecule type" value="Genomic_DNA"/>
</dbReference>
<dbReference type="AlphaFoldDB" id="A0AAP0IF74"/>
<evidence type="ECO:0000313" key="3">
    <source>
        <dbReference type="Proteomes" id="UP001420932"/>
    </source>
</evidence>
<dbReference type="Proteomes" id="UP001420932">
    <property type="component" value="Unassembled WGS sequence"/>
</dbReference>
<protein>
    <submittedName>
        <fullName evidence="2">Uncharacterized protein</fullName>
    </submittedName>
</protein>
<name>A0AAP0IF74_9MAGN</name>